<feature type="signal peptide" evidence="1">
    <location>
        <begin position="1"/>
        <end position="25"/>
    </location>
</feature>
<proteinExistence type="predicted"/>
<reference evidence="2" key="1">
    <citation type="journal article" date="2023" name="G3 (Bethesda)">
        <title>Whole genome assembly and annotation of the endangered Caribbean coral Acropora cervicornis.</title>
        <authorList>
            <person name="Selwyn J.D."/>
            <person name="Vollmer S.V."/>
        </authorList>
    </citation>
    <scope>NUCLEOTIDE SEQUENCE</scope>
    <source>
        <strain evidence="2">K2</strain>
    </source>
</reference>
<reference evidence="2" key="2">
    <citation type="journal article" date="2023" name="Science">
        <title>Genomic signatures of disease resistance in endangered staghorn corals.</title>
        <authorList>
            <person name="Vollmer S.V."/>
            <person name="Selwyn J.D."/>
            <person name="Despard B.A."/>
            <person name="Roesel C.L."/>
        </authorList>
    </citation>
    <scope>NUCLEOTIDE SEQUENCE</scope>
    <source>
        <strain evidence="2">K2</strain>
    </source>
</reference>
<organism evidence="2 3">
    <name type="scientific">Acropora cervicornis</name>
    <name type="common">Staghorn coral</name>
    <dbReference type="NCBI Taxonomy" id="6130"/>
    <lineage>
        <taxon>Eukaryota</taxon>
        <taxon>Metazoa</taxon>
        <taxon>Cnidaria</taxon>
        <taxon>Anthozoa</taxon>
        <taxon>Hexacorallia</taxon>
        <taxon>Scleractinia</taxon>
        <taxon>Astrocoeniina</taxon>
        <taxon>Acroporidae</taxon>
        <taxon>Acropora</taxon>
    </lineage>
</organism>
<dbReference type="EMBL" id="JARQWQ010000036">
    <property type="protein sequence ID" value="KAK2560470.1"/>
    <property type="molecule type" value="Genomic_DNA"/>
</dbReference>
<evidence type="ECO:0000313" key="2">
    <source>
        <dbReference type="EMBL" id="KAK2560470.1"/>
    </source>
</evidence>
<comment type="caution">
    <text evidence="2">The sequence shown here is derived from an EMBL/GenBank/DDBJ whole genome shotgun (WGS) entry which is preliminary data.</text>
</comment>
<sequence length="121" mass="13936">MSRRPKEIWVHIHLLAFCSFPVVKGTGKNDPLSNINLRGSTLHVEDVQVTVSLVHLAARNNHQVLAPKHPSCLEFQLRRKKAQLVVRYDMDHPCRNLQIRSLLQYKQEANGSCFQLWADEV</sequence>
<keyword evidence="1" id="KW-0732">Signal</keyword>
<accession>A0AAD9QGI1</accession>
<protein>
    <submittedName>
        <fullName evidence="2">Uncharacterized protein</fullName>
    </submittedName>
</protein>
<dbReference type="Proteomes" id="UP001249851">
    <property type="component" value="Unassembled WGS sequence"/>
</dbReference>
<feature type="chain" id="PRO_5042222029" evidence="1">
    <location>
        <begin position="26"/>
        <end position="121"/>
    </location>
</feature>
<evidence type="ECO:0000256" key="1">
    <source>
        <dbReference type="SAM" id="SignalP"/>
    </source>
</evidence>
<gene>
    <name evidence="2" type="ORF">P5673_016823</name>
</gene>
<dbReference type="AlphaFoldDB" id="A0AAD9QGI1"/>
<keyword evidence="3" id="KW-1185">Reference proteome</keyword>
<evidence type="ECO:0000313" key="3">
    <source>
        <dbReference type="Proteomes" id="UP001249851"/>
    </source>
</evidence>
<name>A0AAD9QGI1_ACRCE</name>